<comment type="caution">
    <text evidence="2">The sequence shown here is derived from an EMBL/GenBank/DDBJ whole genome shotgun (WGS) entry which is preliminary data.</text>
</comment>
<sequence length="180" mass="19001">MSIEPGEYARLRRAAERLSGVPGVGKVEIAGGAVRLSLPPVERHELAALAVAGQLNAQLPRTHPDFSARGDTALEAVGLGRLCRPDLLVFAETALESGRPTLAPHEVLLVVEIVRQSAEPAGAGDYAAMGIPFHLLVDPRDGTGVVHDEPGYTSRKEFAFGDTVTVGPWTIDTSGLLTYA</sequence>
<proteinExistence type="predicted"/>
<feature type="domain" description="Putative restriction endonuclease" evidence="1">
    <location>
        <begin position="26"/>
        <end position="166"/>
    </location>
</feature>
<evidence type="ECO:0000259" key="1">
    <source>
        <dbReference type="Pfam" id="PF05685"/>
    </source>
</evidence>
<dbReference type="InterPro" id="IPR012296">
    <property type="entry name" value="Nuclease_put_TT1808"/>
</dbReference>
<keyword evidence="3" id="KW-1185">Reference proteome</keyword>
<dbReference type="Pfam" id="PF05685">
    <property type="entry name" value="Uma2"/>
    <property type="match status" value="1"/>
</dbReference>
<evidence type="ECO:0000313" key="2">
    <source>
        <dbReference type="EMBL" id="GAA1409690.1"/>
    </source>
</evidence>
<reference evidence="3" key="1">
    <citation type="journal article" date="2019" name="Int. J. Syst. Evol. Microbiol.">
        <title>The Global Catalogue of Microorganisms (GCM) 10K type strain sequencing project: providing services to taxonomists for standard genome sequencing and annotation.</title>
        <authorList>
            <consortium name="The Broad Institute Genomics Platform"/>
            <consortium name="The Broad Institute Genome Sequencing Center for Infectious Disease"/>
            <person name="Wu L."/>
            <person name="Ma J."/>
        </authorList>
    </citation>
    <scope>NUCLEOTIDE SEQUENCE [LARGE SCALE GENOMIC DNA]</scope>
    <source>
        <strain evidence="3">JCM 12393</strain>
    </source>
</reference>
<organism evidence="2 3">
    <name type="scientific">Kitasatospora putterlickiae</name>
    <dbReference type="NCBI Taxonomy" id="221725"/>
    <lineage>
        <taxon>Bacteria</taxon>
        <taxon>Bacillati</taxon>
        <taxon>Actinomycetota</taxon>
        <taxon>Actinomycetes</taxon>
        <taxon>Kitasatosporales</taxon>
        <taxon>Streptomycetaceae</taxon>
        <taxon>Kitasatospora</taxon>
    </lineage>
</organism>
<dbReference type="Gene3D" id="3.90.1570.10">
    <property type="entry name" value="tt1808, chain A"/>
    <property type="match status" value="1"/>
</dbReference>
<dbReference type="RefSeq" id="WP_344343238.1">
    <property type="nucleotide sequence ID" value="NZ_BAAAKJ010000372.1"/>
</dbReference>
<accession>A0ABP4J3S4</accession>
<name>A0ABP4J3S4_9ACTN</name>
<dbReference type="InterPro" id="IPR008538">
    <property type="entry name" value="Uma2"/>
</dbReference>
<dbReference type="Proteomes" id="UP001499863">
    <property type="component" value="Unassembled WGS sequence"/>
</dbReference>
<gene>
    <name evidence="2" type="ORF">GCM10009639_60100</name>
</gene>
<dbReference type="EMBL" id="BAAAKJ010000372">
    <property type="protein sequence ID" value="GAA1409690.1"/>
    <property type="molecule type" value="Genomic_DNA"/>
</dbReference>
<evidence type="ECO:0000313" key="3">
    <source>
        <dbReference type="Proteomes" id="UP001499863"/>
    </source>
</evidence>
<protein>
    <recommendedName>
        <fullName evidence="1">Putative restriction endonuclease domain-containing protein</fullName>
    </recommendedName>
</protein>